<evidence type="ECO:0000256" key="3">
    <source>
        <dbReference type="ARBA" id="ARBA00022692"/>
    </source>
</evidence>
<feature type="domain" description="Cardiolipin synthase N-terminal" evidence="7">
    <location>
        <begin position="23"/>
        <end position="64"/>
    </location>
</feature>
<keyword evidence="2" id="KW-1003">Cell membrane</keyword>
<evidence type="ECO:0000313" key="8">
    <source>
        <dbReference type="EMBL" id="SDB58414.1"/>
    </source>
</evidence>
<dbReference type="InterPro" id="IPR027379">
    <property type="entry name" value="CLS_N"/>
</dbReference>
<organism evidence="8 9">
    <name type="scientific">Desulfonatronum thiosulfatophilum</name>
    <dbReference type="NCBI Taxonomy" id="617002"/>
    <lineage>
        <taxon>Bacteria</taxon>
        <taxon>Pseudomonadati</taxon>
        <taxon>Thermodesulfobacteriota</taxon>
        <taxon>Desulfovibrionia</taxon>
        <taxon>Desulfovibrionales</taxon>
        <taxon>Desulfonatronaceae</taxon>
        <taxon>Desulfonatronum</taxon>
    </lineage>
</organism>
<evidence type="ECO:0000256" key="1">
    <source>
        <dbReference type="ARBA" id="ARBA00004651"/>
    </source>
</evidence>
<name>A0A1G6EM06_9BACT</name>
<sequence length="71" mass="8227">MFDLPPSQLILIMALLALPILPNLWAIWHSFHADFTTHQEKMVWIAVCVFVPVLGGLAYLIWGRKRARRDQ</sequence>
<dbReference type="Pfam" id="PF13396">
    <property type="entry name" value="PLDc_N"/>
    <property type="match status" value="1"/>
</dbReference>
<dbReference type="Proteomes" id="UP000198771">
    <property type="component" value="Unassembled WGS sequence"/>
</dbReference>
<keyword evidence="4 6" id="KW-1133">Transmembrane helix</keyword>
<accession>A0A1G6EM06</accession>
<dbReference type="EMBL" id="FMXO01000019">
    <property type="protein sequence ID" value="SDB58414.1"/>
    <property type="molecule type" value="Genomic_DNA"/>
</dbReference>
<proteinExistence type="predicted"/>
<dbReference type="STRING" id="617002.SAMN05660653_02964"/>
<evidence type="ECO:0000256" key="2">
    <source>
        <dbReference type="ARBA" id="ARBA00022475"/>
    </source>
</evidence>
<feature type="transmembrane region" description="Helical" evidence="6">
    <location>
        <begin position="42"/>
        <end position="62"/>
    </location>
</feature>
<dbReference type="AlphaFoldDB" id="A0A1G6EM06"/>
<dbReference type="OrthoDB" id="5348497at2"/>
<evidence type="ECO:0000256" key="4">
    <source>
        <dbReference type="ARBA" id="ARBA00022989"/>
    </source>
</evidence>
<evidence type="ECO:0000256" key="5">
    <source>
        <dbReference type="ARBA" id="ARBA00023136"/>
    </source>
</evidence>
<reference evidence="8 9" key="1">
    <citation type="submission" date="2016-10" db="EMBL/GenBank/DDBJ databases">
        <authorList>
            <person name="de Groot N.N."/>
        </authorList>
    </citation>
    <scope>NUCLEOTIDE SEQUENCE [LARGE SCALE GENOMIC DNA]</scope>
    <source>
        <strain evidence="8 9">ASO4-2</strain>
    </source>
</reference>
<dbReference type="GO" id="GO:0005886">
    <property type="term" value="C:plasma membrane"/>
    <property type="evidence" value="ECO:0007669"/>
    <property type="project" value="UniProtKB-SubCell"/>
</dbReference>
<keyword evidence="3 6" id="KW-0812">Transmembrane</keyword>
<gene>
    <name evidence="8" type="ORF">SAMN05660653_02964</name>
</gene>
<keyword evidence="9" id="KW-1185">Reference proteome</keyword>
<protein>
    <submittedName>
        <fullName evidence="8">Phospholipase_D-nuclease N-terminal</fullName>
    </submittedName>
</protein>
<comment type="subcellular location">
    <subcellularLocation>
        <location evidence="1">Cell membrane</location>
        <topology evidence="1">Multi-pass membrane protein</topology>
    </subcellularLocation>
</comment>
<evidence type="ECO:0000313" key="9">
    <source>
        <dbReference type="Proteomes" id="UP000198771"/>
    </source>
</evidence>
<keyword evidence="5 6" id="KW-0472">Membrane</keyword>
<evidence type="ECO:0000256" key="6">
    <source>
        <dbReference type="SAM" id="Phobius"/>
    </source>
</evidence>
<evidence type="ECO:0000259" key="7">
    <source>
        <dbReference type="Pfam" id="PF13396"/>
    </source>
</evidence>